<dbReference type="AlphaFoldDB" id="X0TT62"/>
<accession>X0TT62</accession>
<proteinExistence type="predicted"/>
<name>X0TT62_9ZZZZ</name>
<reference evidence="2" key="1">
    <citation type="journal article" date="2014" name="Front. Microbiol.">
        <title>High frequency of phylogenetically diverse reductive dehalogenase-homologous genes in deep subseafloor sedimentary metagenomes.</title>
        <authorList>
            <person name="Kawai M."/>
            <person name="Futagami T."/>
            <person name="Toyoda A."/>
            <person name="Takaki Y."/>
            <person name="Nishi S."/>
            <person name="Hori S."/>
            <person name="Arai W."/>
            <person name="Tsubouchi T."/>
            <person name="Morono Y."/>
            <person name="Uchiyama I."/>
            <person name="Ito T."/>
            <person name="Fujiyama A."/>
            <person name="Inagaki F."/>
            <person name="Takami H."/>
        </authorList>
    </citation>
    <scope>NUCLEOTIDE SEQUENCE</scope>
    <source>
        <strain evidence="2">Expedition CK06-06</strain>
    </source>
</reference>
<sequence length="172" mass="17974">SNTDGLADEALRRRFLAEIAEAELEWGLVVRLLDEQHIESPGDRSHGPSFLGPRGGGAAAMPRPILVYRVTPDGKEQLVRGALPKPLPLRALKRISASGKAGVVYNYYASGMALRGPFSSGCVGGCSLATTVPSSIVAPSLLLPDVEFEAAKGPHQKPPLVPRPVSSGAGGE</sequence>
<feature type="region of interest" description="Disordered" evidence="1">
    <location>
        <begin position="152"/>
        <end position="172"/>
    </location>
</feature>
<comment type="caution">
    <text evidence="2">The sequence shown here is derived from an EMBL/GenBank/DDBJ whole genome shotgun (WGS) entry which is preliminary data.</text>
</comment>
<protein>
    <submittedName>
        <fullName evidence="2">Uncharacterized protein</fullName>
    </submittedName>
</protein>
<dbReference type="EMBL" id="BARS01010733">
    <property type="protein sequence ID" value="GAF96773.1"/>
    <property type="molecule type" value="Genomic_DNA"/>
</dbReference>
<feature type="non-terminal residue" evidence="2">
    <location>
        <position position="1"/>
    </location>
</feature>
<gene>
    <name evidence="2" type="ORF">S01H1_19785</name>
</gene>
<evidence type="ECO:0000313" key="2">
    <source>
        <dbReference type="EMBL" id="GAF96773.1"/>
    </source>
</evidence>
<evidence type="ECO:0000256" key="1">
    <source>
        <dbReference type="SAM" id="MobiDB-lite"/>
    </source>
</evidence>
<organism evidence="2">
    <name type="scientific">marine sediment metagenome</name>
    <dbReference type="NCBI Taxonomy" id="412755"/>
    <lineage>
        <taxon>unclassified sequences</taxon>
        <taxon>metagenomes</taxon>
        <taxon>ecological metagenomes</taxon>
    </lineage>
</organism>